<dbReference type="Proteomes" id="UP000326509">
    <property type="component" value="Unassembled WGS sequence"/>
</dbReference>
<name>A0A5J4INP0_9FLAO</name>
<dbReference type="CDD" id="cd05243">
    <property type="entry name" value="SDR_a5"/>
    <property type="match status" value="1"/>
</dbReference>
<comment type="caution">
    <text evidence="2">The sequence shown here is derived from an EMBL/GenBank/DDBJ whole genome shotgun (WGS) entry which is preliminary data.</text>
</comment>
<reference evidence="2 3" key="1">
    <citation type="submission" date="2019-08" db="EMBL/GenBank/DDBJ databases">
        <title>Draft genome sequence of Ulvibacter marinus type strain NBRC 109484.</title>
        <authorList>
            <person name="Kawano K."/>
            <person name="Ushijima N."/>
            <person name="Kihara M."/>
            <person name="Itoh H."/>
        </authorList>
    </citation>
    <scope>NUCLEOTIDE SEQUENCE [LARGE SCALE GENOMIC DNA]</scope>
    <source>
        <strain evidence="2 3">NBRC 109484</strain>
    </source>
</reference>
<accession>A0A5J4INP0</accession>
<protein>
    <submittedName>
        <fullName evidence="2">NAD dependent epimerase/dehydratase</fullName>
    </submittedName>
</protein>
<evidence type="ECO:0000313" key="3">
    <source>
        <dbReference type="Proteomes" id="UP000326509"/>
    </source>
</evidence>
<evidence type="ECO:0000313" key="2">
    <source>
        <dbReference type="EMBL" id="GER59145.1"/>
    </source>
</evidence>
<dbReference type="OrthoDB" id="9803892at2"/>
<dbReference type="PANTHER" id="PTHR15020:SF50">
    <property type="entry name" value="UPF0659 PROTEIN YMR090W"/>
    <property type="match status" value="1"/>
</dbReference>
<keyword evidence="3" id="KW-1185">Reference proteome</keyword>
<dbReference type="SUPFAM" id="SSF51735">
    <property type="entry name" value="NAD(P)-binding Rossmann-fold domains"/>
    <property type="match status" value="1"/>
</dbReference>
<dbReference type="AlphaFoldDB" id="A0A5J4INP0"/>
<proteinExistence type="predicted"/>
<dbReference type="InterPro" id="IPR036291">
    <property type="entry name" value="NAD(P)-bd_dom_sf"/>
</dbReference>
<dbReference type="RefSeq" id="WP_151673215.1">
    <property type="nucleotide sequence ID" value="NZ_BKCG01000002.1"/>
</dbReference>
<feature type="domain" description="NAD(P)-binding" evidence="1">
    <location>
        <begin position="8"/>
        <end position="182"/>
    </location>
</feature>
<gene>
    <name evidence="2" type="ORF">ULMA_12530</name>
</gene>
<dbReference type="EMBL" id="BKCG01000002">
    <property type="protein sequence ID" value="GER59145.1"/>
    <property type="molecule type" value="Genomic_DNA"/>
</dbReference>
<organism evidence="2 3">
    <name type="scientific">Patiriisocius marinus</name>
    <dbReference type="NCBI Taxonomy" id="1397112"/>
    <lineage>
        <taxon>Bacteria</taxon>
        <taxon>Pseudomonadati</taxon>
        <taxon>Bacteroidota</taxon>
        <taxon>Flavobacteriia</taxon>
        <taxon>Flavobacteriales</taxon>
        <taxon>Flavobacteriaceae</taxon>
        <taxon>Patiriisocius</taxon>
    </lineage>
</organism>
<dbReference type="Pfam" id="PF13460">
    <property type="entry name" value="NAD_binding_10"/>
    <property type="match status" value="1"/>
</dbReference>
<sequence length="209" mass="22758">MEKVLVAGATGTTGKKVVQLLNESSKYEPVAMVRKENQKAQFESAGIKTVMGDLANDVSNTTKGIHKVIFAAGSGGKDVVNIDQEGAKRLIDASKKERVNKFVMLSSMGADNPQGELKEYLQAKQNADQYLDISGVTFSIVRPGSLTNNEGIGKIKLQHKLNEQGEISRWDVARTLVNSLEDDVAKNQAFEIISGETNIEKAVNDFQVM</sequence>
<dbReference type="InterPro" id="IPR016040">
    <property type="entry name" value="NAD(P)-bd_dom"/>
</dbReference>
<dbReference type="PANTHER" id="PTHR15020">
    <property type="entry name" value="FLAVIN REDUCTASE-RELATED"/>
    <property type="match status" value="1"/>
</dbReference>
<dbReference type="Gene3D" id="3.40.50.720">
    <property type="entry name" value="NAD(P)-binding Rossmann-like Domain"/>
    <property type="match status" value="1"/>
</dbReference>
<evidence type="ECO:0000259" key="1">
    <source>
        <dbReference type="Pfam" id="PF13460"/>
    </source>
</evidence>